<dbReference type="InterPro" id="IPR003779">
    <property type="entry name" value="CMD-like"/>
</dbReference>
<keyword evidence="3" id="KW-1185">Reference proteome</keyword>
<dbReference type="Proteomes" id="UP001595818">
    <property type="component" value="Unassembled WGS sequence"/>
</dbReference>
<dbReference type="InterPro" id="IPR004675">
    <property type="entry name" value="AhpD_core"/>
</dbReference>
<dbReference type="InterPro" id="IPR029032">
    <property type="entry name" value="AhpD-like"/>
</dbReference>
<reference evidence="3" key="1">
    <citation type="journal article" date="2019" name="Int. J. Syst. Evol. Microbiol.">
        <title>The Global Catalogue of Microorganisms (GCM) 10K type strain sequencing project: providing services to taxonomists for standard genome sequencing and annotation.</title>
        <authorList>
            <consortium name="The Broad Institute Genomics Platform"/>
            <consortium name="The Broad Institute Genome Sequencing Center for Infectious Disease"/>
            <person name="Wu L."/>
            <person name="Ma J."/>
        </authorList>
    </citation>
    <scope>NUCLEOTIDE SEQUENCE [LARGE SCALE GENOMIC DNA]</scope>
    <source>
        <strain evidence="3">CGMCC 4.7466</strain>
    </source>
</reference>
<feature type="domain" description="Carboxymuconolactone decarboxylase-like" evidence="1">
    <location>
        <begin position="16"/>
        <end position="94"/>
    </location>
</feature>
<dbReference type="Gene3D" id="1.20.1290.10">
    <property type="entry name" value="AhpD-like"/>
    <property type="match status" value="1"/>
</dbReference>
<comment type="caution">
    <text evidence="2">The sequence shown here is derived from an EMBL/GenBank/DDBJ whole genome shotgun (WGS) entry which is preliminary data.</text>
</comment>
<dbReference type="Pfam" id="PF02627">
    <property type="entry name" value="CMD"/>
    <property type="match status" value="1"/>
</dbReference>
<protein>
    <submittedName>
        <fullName evidence="2">Carboxymuconolactone decarboxylase family protein</fullName>
    </submittedName>
</protein>
<name>A0ABV9T857_9BACT</name>
<dbReference type="SUPFAM" id="SSF69118">
    <property type="entry name" value="AhpD-like"/>
    <property type="match status" value="1"/>
</dbReference>
<organism evidence="2 3">
    <name type="scientific">Negadavirga shengliensis</name>
    <dbReference type="NCBI Taxonomy" id="1389218"/>
    <lineage>
        <taxon>Bacteria</taxon>
        <taxon>Pseudomonadati</taxon>
        <taxon>Bacteroidota</taxon>
        <taxon>Cytophagia</taxon>
        <taxon>Cytophagales</taxon>
        <taxon>Cyclobacteriaceae</taxon>
        <taxon>Negadavirga</taxon>
    </lineage>
</organism>
<gene>
    <name evidence="2" type="ORF">ACFPFU_24705</name>
</gene>
<dbReference type="RefSeq" id="WP_377069252.1">
    <property type="nucleotide sequence ID" value="NZ_JBHSJJ010000024.1"/>
</dbReference>
<proteinExistence type="predicted"/>
<dbReference type="NCBIfam" id="TIGR00778">
    <property type="entry name" value="ahpD_dom"/>
    <property type="match status" value="1"/>
</dbReference>
<accession>A0ABV9T857</accession>
<evidence type="ECO:0000313" key="2">
    <source>
        <dbReference type="EMBL" id="MFC4874927.1"/>
    </source>
</evidence>
<sequence length="153" mass="17480">MMTERISFVELDSKLFDGMNRTEMYLKKSGLDLKLLELIKYRVSQINGCAFCLDMHHKEAIHMGESELRLHSLAAWKECPFYDEKERAALAFAETLTLAARQEAGDEVFDELARHFSKQEIASLTLAVTQINAWNRINKAFGTIPGAYQVGQY</sequence>
<evidence type="ECO:0000259" key="1">
    <source>
        <dbReference type="Pfam" id="PF02627"/>
    </source>
</evidence>
<dbReference type="PANTHER" id="PTHR34846:SF10">
    <property type="entry name" value="CYTOPLASMIC PROTEIN"/>
    <property type="match status" value="1"/>
</dbReference>
<dbReference type="EMBL" id="JBHSJJ010000024">
    <property type="protein sequence ID" value="MFC4874927.1"/>
    <property type="molecule type" value="Genomic_DNA"/>
</dbReference>
<evidence type="ECO:0000313" key="3">
    <source>
        <dbReference type="Proteomes" id="UP001595818"/>
    </source>
</evidence>
<dbReference type="PANTHER" id="PTHR34846">
    <property type="entry name" value="4-CARBOXYMUCONOLACTONE DECARBOXYLASE FAMILY PROTEIN (AFU_ORTHOLOGUE AFUA_6G11590)"/>
    <property type="match status" value="1"/>
</dbReference>